<comment type="caution">
    <text evidence="1">The sequence shown here is derived from an EMBL/GenBank/DDBJ whole genome shotgun (WGS) entry which is preliminary data.</text>
</comment>
<proteinExistence type="predicted"/>
<reference evidence="1" key="1">
    <citation type="journal article" date="2020" name="mSystems">
        <title>Genome- and Community-Level Interaction Insights into Carbon Utilization and Element Cycling Functions of Hydrothermarchaeota in Hydrothermal Sediment.</title>
        <authorList>
            <person name="Zhou Z."/>
            <person name="Liu Y."/>
            <person name="Xu W."/>
            <person name="Pan J."/>
            <person name="Luo Z.H."/>
            <person name="Li M."/>
        </authorList>
    </citation>
    <scope>NUCLEOTIDE SEQUENCE [LARGE SCALE GENOMIC DNA]</scope>
    <source>
        <strain evidence="1">SpSt-258</strain>
    </source>
</reference>
<name>A0A7V0Z4B0_UNCW3</name>
<dbReference type="AlphaFoldDB" id="A0A7V0Z4B0"/>
<dbReference type="EMBL" id="DSKY01000006">
    <property type="protein sequence ID" value="HDY58342.1"/>
    <property type="molecule type" value="Genomic_DNA"/>
</dbReference>
<dbReference type="Gene3D" id="1.10.10.1150">
    <property type="entry name" value="Coenzyme PQQ synthesis protein D (PqqD)"/>
    <property type="match status" value="1"/>
</dbReference>
<protein>
    <submittedName>
        <fullName evidence="1">PqqD family protein</fullName>
    </submittedName>
</protein>
<gene>
    <name evidence="1" type="ORF">ENP86_02140</name>
</gene>
<accession>A0A7V0Z4B0</accession>
<evidence type="ECO:0000313" key="1">
    <source>
        <dbReference type="EMBL" id="HDY58342.1"/>
    </source>
</evidence>
<organism evidence="1">
    <name type="scientific">candidate division WOR-3 bacterium</name>
    <dbReference type="NCBI Taxonomy" id="2052148"/>
    <lineage>
        <taxon>Bacteria</taxon>
        <taxon>Bacteria division WOR-3</taxon>
    </lineage>
</organism>
<sequence length="276" mass="32532">MNRAIPILRKENLSYLREEKEGYWTFISKMHPETRDLIINPTAKEILDLCDGTRVLEEIENEMKNRYPMVERKRLKVDIAKTIASFSRLGIIEWEGDNPFLYRCKEPLNEDFALIIGQEDDILKIERFIKSSPIYQSSADNKQKILCYRSPYFRDLDYETLALRQKLFAYIEEFFLLLYREEIIGLLSIELPLLQNTTAATIKLIISPKDWFANLLSYVYDNFPALAVREITKIRILESLKDSLDLELKEILFKKGFVEEGFLRNEFVSDLSIPNH</sequence>
<dbReference type="InterPro" id="IPR041881">
    <property type="entry name" value="PqqD_sf"/>
</dbReference>
<dbReference type="InterPro" id="IPR008792">
    <property type="entry name" value="PQQD"/>
</dbReference>
<dbReference type="Pfam" id="PF05402">
    <property type="entry name" value="PqqD"/>
    <property type="match status" value="1"/>
</dbReference>